<evidence type="ECO:0000313" key="2">
    <source>
        <dbReference type="EMBL" id="JAD29350.1"/>
    </source>
</evidence>
<feature type="region of interest" description="Disordered" evidence="1">
    <location>
        <begin position="1"/>
        <end position="41"/>
    </location>
</feature>
<reference evidence="2" key="1">
    <citation type="submission" date="2014-09" db="EMBL/GenBank/DDBJ databases">
        <authorList>
            <person name="Magalhaes I.L.F."/>
            <person name="Oliveira U."/>
            <person name="Santos F.R."/>
            <person name="Vidigal T.H.D.A."/>
            <person name="Brescovit A.D."/>
            <person name="Santos A.J."/>
        </authorList>
    </citation>
    <scope>NUCLEOTIDE SEQUENCE</scope>
    <source>
        <tissue evidence="2">Shoot tissue taken approximately 20 cm above the soil surface</tissue>
    </source>
</reference>
<sequence length="41" mass="4674">MGREATDWRKPGSTRARARRRRSKRDMEGRRSGDDAAVVAT</sequence>
<accession>A0A0A8YXY7</accession>
<proteinExistence type="predicted"/>
<dbReference type="EMBL" id="GBRH01268545">
    <property type="protein sequence ID" value="JAD29350.1"/>
    <property type="molecule type" value="Transcribed_RNA"/>
</dbReference>
<protein>
    <submittedName>
        <fullName evidence="2">Uncharacterized protein</fullName>
    </submittedName>
</protein>
<dbReference type="AlphaFoldDB" id="A0A0A8YXY7"/>
<evidence type="ECO:0000256" key="1">
    <source>
        <dbReference type="SAM" id="MobiDB-lite"/>
    </source>
</evidence>
<name>A0A0A8YXY7_ARUDO</name>
<reference evidence="2" key="2">
    <citation type="journal article" date="2015" name="Data Brief">
        <title>Shoot transcriptome of the giant reed, Arundo donax.</title>
        <authorList>
            <person name="Barrero R.A."/>
            <person name="Guerrero F.D."/>
            <person name="Moolhuijzen P."/>
            <person name="Goolsby J.A."/>
            <person name="Tidwell J."/>
            <person name="Bellgard S.E."/>
            <person name="Bellgard M.I."/>
        </authorList>
    </citation>
    <scope>NUCLEOTIDE SEQUENCE</scope>
    <source>
        <tissue evidence="2">Shoot tissue taken approximately 20 cm above the soil surface</tissue>
    </source>
</reference>
<feature type="compositionally biased region" description="Basic and acidic residues" evidence="1">
    <location>
        <begin position="1"/>
        <end position="10"/>
    </location>
</feature>
<organism evidence="2">
    <name type="scientific">Arundo donax</name>
    <name type="common">Giant reed</name>
    <name type="synonym">Donax arundinaceus</name>
    <dbReference type="NCBI Taxonomy" id="35708"/>
    <lineage>
        <taxon>Eukaryota</taxon>
        <taxon>Viridiplantae</taxon>
        <taxon>Streptophyta</taxon>
        <taxon>Embryophyta</taxon>
        <taxon>Tracheophyta</taxon>
        <taxon>Spermatophyta</taxon>
        <taxon>Magnoliopsida</taxon>
        <taxon>Liliopsida</taxon>
        <taxon>Poales</taxon>
        <taxon>Poaceae</taxon>
        <taxon>PACMAD clade</taxon>
        <taxon>Arundinoideae</taxon>
        <taxon>Arundineae</taxon>
        <taxon>Arundo</taxon>
    </lineage>
</organism>
<feature type="compositionally biased region" description="Basic and acidic residues" evidence="1">
    <location>
        <begin position="25"/>
        <end position="34"/>
    </location>
</feature>